<proteinExistence type="predicted"/>
<gene>
    <name evidence="2" type="ORF">MNB_SUP05-SYMBIONT-7-709</name>
</gene>
<dbReference type="AlphaFoldDB" id="A0A1W1E3S1"/>
<organism evidence="2">
    <name type="scientific">hydrothermal vent metagenome</name>
    <dbReference type="NCBI Taxonomy" id="652676"/>
    <lineage>
        <taxon>unclassified sequences</taxon>
        <taxon>metagenomes</taxon>
        <taxon>ecological metagenomes</taxon>
    </lineage>
</organism>
<protein>
    <submittedName>
        <fullName evidence="2">Uncharacterized protein</fullName>
    </submittedName>
</protein>
<feature type="transmembrane region" description="Helical" evidence="1">
    <location>
        <begin position="43"/>
        <end position="62"/>
    </location>
</feature>
<reference evidence="2" key="1">
    <citation type="submission" date="2016-10" db="EMBL/GenBank/DDBJ databases">
        <authorList>
            <person name="de Groot N.N."/>
        </authorList>
    </citation>
    <scope>NUCLEOTIDE SEQUENCE</scope>
</reference>
<dbReference type="EMBL" id="FPIA01000057">
    <property type="protein sequence ID" value="SFV88511.1"/>
    <property type="molecule type" value="Genomic_DNA"/>
</dbReference>
<evidence type="ECO:0000313" key="2">
    <source>
        <dbReference type="EMBL" id="SFV88511.1"/>
    </source>
</evidence>
<name>A0A1W1E3S1_9ZZZZ</name>
<keyword evidence="1" id="KW-1133">Transmembrane helix</keyword>
<keyword evidence="1" id="KW-0812">Transmembrane</keyword>
<accession>A0A1W1E3S1</accession>
<sequence length="83" mass="9717">MLLKKQVKQQAIEVLKEFSQKELDMYIEICIDSVKNYLYYAPHWAAIITLVSVIIIPLVALFSSLDKLTRFFIEPIELNFIKP</sequence>
<evidence type="ECO:0000256" key="1">
    <source>
        <dbReference type="SAM" id="Phobius"/>
    </source>
</evidence>
<keyword evidence="1" id="KW-0472">Membrane</keyword>